<feature type="compositionally biased region" description="Low complexity" evidence="1">
    <location>
        <begin position="131"/>
        <end position="145"/>
    </location>
</feature>
<feature type="compositionally biased region" description="Polar residues" evidence="1">
    <location>
        <begin position="29"/>
        <end position="38"/>
    </location>
</feature>
<protein>
    <submittedName>
        <fullName evidence="2 3">Uncharacterized protein</fullName>
    </submittedName>
</protein>
<evidence type="ECO:0000313" key="3">
    <source>
        <dbReference type="EnsemblMetazoa" id="ASIC003047-PA"/>
    </source>
</evidence>
<organism evidence="2">
    <name type="scientific">Anopheles sinensis</name>
    <name type="common">Mosquito</name>
    <dbReference type="NCBI Taxonomy" id="74873"/>
    <lineage>
        <taxon>Eukaryota</taxon>
        <taxon>Metazoa</taxon>
        <taxon>Ecdysozoa</taxon>
        <taxon>Arthropoda</taxon>
        <taxon>Hexapoda</taxon>
        <taxon>Insecta</taxon>
        <taxon>Pterygota</taxon>
        <taxon>Neoptera</taxon>
        <taxon>Endopterygota</taxon>
        <taxon>Diptera</taxon>
        <taxon>Nematocera</taxon>
        <taxon>Culicoidea</taxon>
        <taxon>Culicidae</taxon>
        <taxon>Anophelinae</taxon>
        <taxon>Anopheles</taxon>
    </lineage>
</organism>
<feature type="compositionally biased region" description="Basic and acidic residues" evidence="1">
    <location>
        <begin position="164"/>
        <end position="173"/>
    </location>
</feature>
<dbReference type="EMBL" id="ATLV01011474">
    <property type="status" value="NOT_ANNOTATED_CDS"/>
    <property type="molecule type" value="Genomic_DNA"/>
</dbReference>
<evidence type="ECO:0000256" key="1">
    <source>
        <dbReference type="SAM" id="MobiDB-lite"/>
    </source>
</evidence>
<proteinExistence type="predicted"/>
<sequence>MERTSSEQANERTGKRVAQADGPLCPIVNVSSSSTTQPRVVGSAEPARRGRGWWRDGEIVHKPRAEAYQSSSRVAMVARESDVARVHKRRGFERRDTTAKTVSFRRVVARLCSWQHYHCGHEGRRSGDTGAVAVLPTPSSSASPAPLCPGVQGASSSSSATQKESTREPERVS</sequence>
<dbReference type="Proteomes" id="UP000030765">
    <property type="component" value="Unassembled WGS sequence"/>
</dbReference>
<reference evidence="2 4" key="1">
    <citation type="journal article" date="2014" name="BMC Genomics">
        <title>Genome sequence of Anopheles sinensis provides insight into genetics basis of mosquito competence for malaria parasites.</title>
        <authorList>
            <person name="Zhou D."/>
            <person name="Zhang D."/>
            <person name="Ding G."/>
            <person name="Shi L."/>
            <person name="Hou Q."/>
            <person name="Ye Y."/>
            <person name="Xu Y."/>
            <person name="Zhou H."/>
            <person name="Xiong C."/>
            <person name="Li S."/>
            <person name="Yu J."/>
            <person name="Hong S."/>
            <person name="Yu X."/>
            <person name="Zou P."/>
            <person name="Chen C."/>
            <person name="Chang X."/>
            <person name="Wang W."/>
            <person name="Lv Y."/>
            <person name="Sun Y."/>
            <person name="Ma L."/>
            <person name="Shen B."/>
            <person name="Zhu C."/>
        </authorList>
    </citation>
    <scope>NUCLEOTIDE SEQUENCE [LARGE SCALE GENOMIC DNA]</scope>
</reference>
<accession>A0A084VDI8</accession>
<keyword evidence="4" id="KW-1185">Reference proteome</keyword>
<evidence type="ECO:0000313" key="4">
    <source>
        <dbReference type="Proteomes" id="UP000030765"/>
    </source>
</evidence>
<dbReference type="AlphaFoldDB" id="A0A084VDI8"/>
<evidence type="ECO:0000313" key="2">
    <source>
        <dbReference type="EMBL" id="KFB36032.1"/>
    </source>
</evidence>
<feature type="compositionally biased region" description="Basic and acidic residues" evidence="1">
    <location>
        <begin position="1"/>
        <end position="14"/>
    </location>
</feature>
<gene>
    <name evidence="2" type="ORF">ZHAS_00003047</name>
</gene>
<dbReference type="EMBL" id="KE524685">
    <property type="protein sequence ID" value="KFB36032.1"/>
    <property type="molecule type" value="Genomic_DNA"/>
</dbReference>
<reference evidence="3" key="2">
    <citation type="submission" date="2020-05" db="UniProtKB">
        <authorList>
            <consortium name="EnsemblMetazoa"/>
        </authorList>
    </citation>
    <scope>IDENTIFICATION</scope>
</reference>
<feature type="region of interest" description="Disordered" evidence="1">
    <location>
        <begin position="1"/>
        <end position="48"/>
    </location>
</feature>
<dbReference type="EnsemblMetazoa" id="ASIC003047-RA">
    <property type="protein sequence ID" value="ASIC003047-PA"/>
    <property type="gene ID" value="ASIC003047"/>
</dbReference>
<feature type="region of interest" description="Disordered" evidence="1">
    <location>
        <begin position="122"/>
        <end position="173"/>
    </location>
</feature>
<name>A0A084VDI8_ANOSI</name>
<dbReference type="VEuPathDB" id="VectorBase:ASIC003047"/>